<keyword evidence="3" id="KW-1185">Reference proteome</keyword>
<sequence>MSEQINVESIMKEIKKEIEVKGYTNDLLSFDDVIVDVGSMNVNKFDKVKFNEDIYVANHEWEVNPYRPLQGGKVTVFFKKAIRKLVYFFVEPIVMAQDGFNASIVRLMNQMNCYIEEKDKEIAELKKEIEELKGGK</sequence>
<accession>A0ABV1BVP8</accession>
<gene>
    <name evidence="2" type="ORF">WMO14_07975</name>
</gene>
<reference evidence="2 3" key="1">
    <citation type="submission" date="2024-03" db="EMBL/GenBank/DDBJ databases">
        <title>Human intestinal bacterial collection.</title>
        <authorList>
            <person name="Pauvert C."/>
            <person name="Hitch T.C.A."/>
            <person name="Clavel T."/>
        </authorList>
    </citation>
    <scope>NUCLEOTIDE SEQUENCE [LARGE SCALE GENOMIC DNA]</scope>
    <source>
        <strain evidence="2 3">CLA-AA-H255</strain>
    </source>
</reference>
<evidence type="ECO:0000256" key="1">
    <source>
        <dbReference type="SAM" id="Coils"/>
    </source>
</evidence>
<feature type="coiled-coil region" evidence="1">
    <location>
        <begin position="108"/>
        <end position="135"/>
    </location>
</feature>
<name>A0ABV1BVP8_9FIRM</name>
<keyword evidence="1" id="KW-0175">Coiled coil</keyword>
<dbReference type="RefSeq" id="WP_022502967.1">
    <property type="nucleotide sequence ID" value="NZ_DAWCMB010000277.1"/>
</dbReference>
<organism evidence="2 3">
    <name type="scientific">[Lactobacillus] rogosae</name>
    <dbReference type="NCBI Taxonomy" id="706562"/>
    <lineage>
        <taxon>Bacteria</taxon>
        <taxon>Bacillati</taxon>
        <taxon>Bacillota</taxon>
        <taxon>Clostridia</taxon>
        <taxon>Lachnospirales</taxon>
        <taxon>Lachnospiraceae</taxon>
        <taxon>Lachnospira</taxon>
    </lineage>
</organism>
<dbReference type="EMBL" id="JBBMER010000005">
    <property type="protein sequence ID" value="MEQ2379816.1"/>
    <property type="molecule type" value="Genomic_DNA"/>
</dbReference>
<evidence type="ECO:0000313" key="2">
    <source>
        <dbReference type="EMBL" id="MEQ2379816.1"/>
    </source>
</evidence>
<proteinExistence type="predicted"/>
<evidence type="ECO:0000313" key="3">
    <source>
        <dbReference type="Proteomes" id="UP001442364"/>
    </source>
</evidence>
<dbReference type="Proteomes" id="UP001442364">
    <property type="component" value="Unassembled WGS sequence"/>
</dbReference>
<comment type="caution">
    <text evidence="2">The sequence shown here is derived from an EMBL/GenBank/DDBJ whole genome shotgun (WGS) entry which is preliminary data.</text>
</comment>
<protein>
    <submittedName>
        <fullName evidence="2">Uncharacterized protein</fullName>
    </submittedName>
</protein>